<sequence>MANPDEDLLVPKSQQEQSLSTQTVLAMESDHSASTLTPTPPIPPRSKLRPAGTTTSMSELSVETPILREAVQITVSRHPTPTPINTSSNYFSTPPLASEPGPPTLQIPYPLPPPSPTQLLTFTCSTTCNPPPKPTYLPKHNPSTVSRTREVNLLLLQSYLILKAVHSSPGSPTTLCPELPSMSSTSPDLIRALHLAEMAMQRAEEAGRPNIVAKCHQFRGYVLSKMGRCREAYGDFVRAASVRRFADDEEAEGLKHMVEHCVMMVEVGTGERVNAVGWAGETVQGDDVRAKGLVLIQEPNSGLVRHGTFGNGAGRGKVDGRTQSTKSRIKKEEDEVPVETRHGVKLDIARTQCSAHQQCKQHPRENRTNMGNVDNDYEYPNSDSAVEQSRTERTTSISTTQTFYTAQALQLSASTYQTANTHPKDSPVAIFQADEQFPTLGAWHVTDSTTCEDDFNYQASSTSPVLIHPLTPIQDFPRPFYHRDGGGHIVFPPVSAPPELRKVRGTEFEGKYWLLPDDMGE</sequence>
<evidence type="ECO:0000313" key="2">
    <source>
        <dbReference type="EMBL" id="RKU46637.1"/>
    </source>
</evidence>
<feature type="region of interest" description="Disordered" evidence="1">
    <location>
        <begin position="78"/>
        <end position="102"/>
    </location>
</feature>
<feature type="region of interest" description="Disordered" evidence="1">
    <location>
        <begin position="1"/>
        <end position="60"/>
    </location>
</feature>
<evidence type="ECO:0000256" key="1">
    <source>
        <dbReference type="SAM" id="MobiDB-lite"/>
    </source>
</evidence>
<name>A0A420YFU3_9PEZI</name>
<keyword evidence="3" id="KW-1185">Reference proteome</keyword>
<dbReference type="EMBL" id="QVQW01000013">
    <property type="protein sequence ID" value="RKU46637.1"/>
    <property type="molecule type" value="Genomic_DNA"/>
</dbReference>
<evidence type="ECO:0000313" key="3">
    <source>
        <dbReference type="Proteomes" id="UP000275385"/>
    </source>
</evidence>
<protein>
    <submittedName>
        <fullName evidence="2">Uncharacterized protein</fullName>
    </submittedName>
</protein>
<dbReference type="AlphaFoldDB" id="A0A420YFU3"/>
<feature type="region of interest" description="Disordered" evidence="1">
    <location>
        <begin position="305"/>
        <end position="340"/>
    </location>
</feature>
<feature type="compositionally biased region" description="Polar residues" evidence="1">
    <location>
        <begin position="12"/>
        <end position="24"/>
    </location>
</feature>
<reference evidence="2 3" key="1">
    <citation type="submission" date="2018-08" db="EMBL/GenBank/DDBJ databases">
        <title>Draft genome of the lignicolous fungus Coniochaeta pulveracea.</title>
        <authorList>
            <person name="Borstlap C.J."/>
            <person name="De Witt R.N."/>
            <person name="Botha A."/>
            <person name="Volschenk H."/>
        </authorList>
    </citation>
    <scope>NUCLEOTIDE SEQUENCE [LARGE SCALE GENOMIC DNA]</scope>
    <source>
        <strain evidence="2 3">CAB683</strain>
    </source>
</reference>
<proteinExistence type="predicted"/>
<gene>
    <name evidence="2" type="ORF">DL546_007657</name>
</gene>
<feature type="region of interest" description="Disordered" evidence="1">
    <location>
        <begin position="355"/>
        <end position="396"/>
    </location>
</feature>
<accession>A0A420YFU3</accession>
<organism evidence="2 3">
    <name type="scientific">Coniochaeta pulveracea</name>
    <dbReference type="NCBI Taxonomy" id="177199"/>
    <lineage>
        <taxon>Eukaryota</taxon>
        <taxon>Fungi</taxon>
        <taxon>Dikarya</taxon>
        <taxon>Ascomycota</taxon>
        <taxon>Pezizomycotina</taxon>
        <taxon>Sordariomycetes</taxon>
        <taxon>Sordariomycetidae</taxon>
        <taxon>Coniochaetales</taxon>
        <taxon>Coniochaetaceae</taxon>
        <taxon>Coniochaeta</taxon>
    </lineage>
</organism>
<feature type="compositionally biased region" description="Polar residues" evidence="1">
    <location>
        <begin position="78"/>
        <end position="92"/>
    </location>
</feature>
<dbReference type="Proteomes" id="UP000275385">
    <property type="component" value="Unassembled WGS sequence"/>
</dbReference>
<comment type="caution">
    <text evidence="2">The sequence shown here is derived from an EMBL/GenBank/DDBJ whole genome shotgun (WGS) entry which is preliminary data.</text>
</comment>
<feature type="compositionally biased region" description="Basic and acidic residues" evidence="1">
    <location>
        <begin position="330"/>
        <end position="340"/>
    </location>
</feature>